<sequence length="321" mass="36442">MDGWIALRGIYSLLSQSPNWQSITILSELKRFLFSVYMKCDTARYKLYGRTFIESLVAKSNPPYSNISTTYANNENSELVINQTIYYGFTYDNVQLFYTLATGKDDKEQNYEKILVKISFSLCKALRGNSADFIIKTISQSINKIAGEDPCPLKKNGRTFIESIVAKSNPPYANFSATYANNENGDLILNQTIHYGFTYDSAQLFYTLAMGKDGKDQNYEKILMKTSFGLCKALRGNSADFIVKTISESMHKMVDSDDICPLKKGKREVVNLVISDKFVPKFILSQNFKLMFIGKFMGKIENQKKFVHMYTIKIIGGVAKD</sequence>
<accession>A0A9J6BXL0</accession>
<evidence type="ECO:0000313" key="2">
    <source>
        <dbReference type="Proteomes" id="UP001107558"/>
    </source>
</evidence>
<keyword evidence="2" id="KW-1185">Reference proteome</keyword>
<dbReference type="PANTHER" id="PTHR20898:SF0">
    <property type="entry name" value="DAEDALUS ON 3-RELATED"/>
    <property type="match status" value="1"/>
</dbReference>
<dbReference type="Pfam" id="PF06477">
    <property type="entry name" value="DUF1091"/>
    <property type="match status" value="1"/>
</dbReference>
<name>A0A9J6BXL0_POLVA</name>
<dbReference type="Proteomes" id="UP001107558">
    <property type="component" value="Chromosome 2"/>
</dbReference>
<dbReference type="PANTHER" id="PTHR20898">
    <property type="entry name" value="DAEDALUS ON 3-RELATED-RELATED"/>
    <property type="match status" value="1"/>
</dbReference>
<gene>
    <name evidence="1" type="ORF">PVAND_004396</name>
</gene>
<evidence type="ECO:0000313" key="1">
    <source>
        <dbReference type="EMBL" id="KAG5674424.1"/>
    </source>
</evidence>
<dbReference type="EMBL" id="JADBJN010000002">
    <property type="protein sequence ID" value="KAG5674424.1"/>
    <property type="molecule type" value="Genomic_DNA"/>
</dbReference>
<protein>
    <submittedName>
        <fullName evidence="1">Uncharacterized protein</fullName>
    </submittedName>
</protein>
<reference evidence="1" key="1">
    <citation type="submission" date="2021-03" db="EMBL/GenBank/DDBJ databases">
        <title>Chromosome level genome of the anhydrobiotic midge Polypedilum vanderplanki.</title>
        <authorList>
            <person name="Yoshida Y."/>
            <person name="Kikawada T."/>
            <person name="Gusev O."/>
        </authorList>
    </citation>
    <scope>NUCLEOTIDE SEQUENCE</scope>
    <source>
        <strain evidence="1">NIAS01</strain>
        <tissue evidence="1">Whole body or cell culture</tissue>
    </source>
</reference>
<dbReference type="InterPro" id="IPR010512">
    <property type="entry name" value="DUF1091"/>
</dbReference>
<comment type="caution">
    <text evidence="1">The sequence shown here is derived from an EMBL/GenBank/DDBJ whole genome shotgun (WGS) entry which is preliminary data.</text>
</comment>
<dbReference type="AlphaFoldDB" id="A0A9J6BXL0"/>
<organism evidence="1 2">
    <name type="scientific">Polypedilum vanderplanki</name>
    <name type="common">Sleeping chironomid midge</name>
    <dbReference type="NCBI Taxonomy" id="319348"/>
    <lineage>
        <taxon>Eukaryota</taxon>
        <taxon>Metazoa</taxon>
        <taxon>Ecdysozoa</taxon>
        <taxon>Arthropoda</taxon>
        <taxon>Hexapoda</taxon>
        <taxon>Insecta</taxon>
        <taxon>Pterygota</taxon>
        <taxon>Neoptera</taxon>
        <taxon>Endopterygota</taxon>
        <taxon>Diptera</taxon>
        <taxon>Nematocera</taxon>
        <taxon>Chironomoidea</taxon>
        <taxon>Chironomidae</taxon>
        <taxon>Chironominae</taxon>
        <taxon>Polypedilum</taxon>
        <taxon>Polypedilum</taxon>
    </lineage>
</organism>
<proteinExistence type="predicted"/>